<dbReference type="GO" id="GO:0006508">
    <property type="term" value="P:proteolysis"/>
    <property type="evidence" value="ECO:0007669"/>
    <property type="project" value="InterPro"/>
</dbReference>
<evidence type="ECO:0000313" key="3">
    <source>
        <dbReference type="EMBL" id="QXJ35048.1"/>
    </source>
</evidence>
<dbReference type="GO" id="GO:0004252">
    <property type="term" value="F:serine-type endopeptidase activity"/>
    <property type="evidence" value="ECO:0007669"/>
    <property type="project" value="TreeGrafter"/>
</dbReference>
<organism evidence="3 4">
    <name type="scientific">Saccharolobus shibatae</name>
    <dbReference type="NCBI Taxonomy" id="2286"/>
    <lineage>
        <taxon>Archaea</taxon>
        <taxon>Thermoproteota</taxon>
        <taxon>Thermoprotei</taxon>
        <taxon>Sulfolobales</taxon>
        <taxon>Sulfolobaceae</taxon>
        <taxon>Saccharolobus</taxon>
    </lineage>
</organism>
<dbReference type="AlphaFoldDB" id="A0A8F5C185"/>
<keyword evidence="1" id="KW-0378">Hydrolase</keyword>
<dbReference type="EMBL" id="CP077713">
    <property type="protein sequence ID" value="QXJ35048.1"/>
    <property type="molecule type" value="Genomic_DNA"/>
</dbReference>
<name>A0A8F5C185_9CREN</name>
<proteinExistence type="predicted"/>
<dbReference type="InterPro" id="IPR029058">
    <property type="entry name" value="AB_hydrolase_fold"/>
</dbReference>
<dbReference type="Pfam" id="PF00326">
    <property type="entry name" value="Peptidase_S9"/>
    <property type="match status" value="1"/>
</dbReference>
<sequence>MRTLPNYEIFEAIPYKGSIAYVEDRHGNLVLIHEKEIVNEGFTHSLKVDGGYIYFVNSKHDRSADLYRYGKEVERLTDSMNDAKGDFIRPKVVSYDSNGLRIYALLYEKGDEDKGIVYIHGGPDWECVNSFNPEIQFFMERGFKVVCPNYRGSIGYGRKFNHLNDKDPGGGELLDVINSVKVLGVKKIAITGGSYGGYLTMTATTKFPDLWCSAVAVVPFVNWFTEKKLEREILQQYDEIKVGNDENLLRDRSPIFFIARIKTPLLLLAGENDPRCPAEETLQVVEELRKLGREVKYKIYKDEGHGFAKIENYVDSIKEAVEFISSHC</sequence>
<dbReference type="Gene3D" id="3.40.50.1820">
    <property type="entry name" value="alpha/beta hydrolase"/>
    <property type="match status" value="1"/>
</dbReference>
<dbReference type="SUPFAM" id="SSF53474">
    <property type="entry name" value="alpha/beta-Hydrolases"/>
    <property type="match status" value="1"/>
</dbReference>
<dbReference type="PANTHER" id="PTHR42776:SF27">
    <property type="entry name" value="DIPEPTIDYL PEPTIDASE FAMILY MEMBER 6"/>
    <property type="match status" value="1"/>
</dbReference>
<evidence type="ECO:0000313" key="4">
    <source>
        <dbReference type="Proteomes" id="UP000694036"/>
    </source>
</evidence>
<feature type="domain" description="Peptidase S9 prolyl oligopeptidase catalytic" evidence="2">
    <location>
        <begin position="130"/>
        <end position="327"/>
    </location>
</feature>
<protein>
    <recommendedName>
        <fullName evidence="2">Peptidase S9 prolyl oligopeptidase catalytic domain-containing protein</fullName>
    </recommendedName>
</protein>
<evidence type="ECO:0000259" key="2">
    <source>
        <dbReference type="Pfam" id="PF00326"/>
    </source>
</evidence>
<reference evidence="3 4" key="1">
    <citation type="journal article" date="2021" name="Environ. Microbiol.">
        <title>New insights into the diversity and evolution of the archaeal mobilome from three complete genomes of Saccharolobus shibatae.</title>
        <authorList>
            <person name="Medvedeva S."/>
            <person name="Brandt D."/>
            <person name="Cvirkaite-Krupovic V."/>
            <person name="Liu Y."/>
            <person name="Severinov K."/>
            <person name="Ishino S."/>
            <person name="Ishino Y."/>
            <person name="Prangishvili D."/>
            <person name="Kalinowski J."/>
            <person name="Krupovic M."/>
        </authorList>
    </citation>
    <scope>NUCLEOTIDE SEQUENCE [LARGE SCALE GENOMIC DNA]</scope>
    <source>
        <strain evidence="3 4">S38A</strain>
    </source>
</reference>
<accession>A0A8F5C185</accession>
<dbReference type="InterPro" id="IPR001375">
    <property type="entry name" value="Peptidase_S9_cat"/>
</dbReference>
<gene>
    <name evidence="3" type="ORF">J5U22_01595</name>
</gene>
<evidence type="ECO:0000256" key="1">
    <source>
        <dbReference type="ARBA" id="ARBA00022801"/>
    </source>
</evidence>
<dbReference type="FunFam" id="3.40.50.1820:FF:000616">
    <property type="entry name" value="Putative peptidase S9 family protein"/>
    <property type="match status" value="1"/>
</dbReference>
<keyword evidence="4" id="KW-1185">Reference proteome</keyword>
<dbReference type="PANTHER" id="PTHR42776">
    <property type="entry name" value="SERINE PEPTIDASE S9 FAMILY MEMBER"/>
    <property type="match status" value="1"/>
</dbReference>
<dbReference type="Proteomes" id="UP000694036">
    <property type="component" value="Chromosome"/>
</dbReference>